<accession>A0AAN8GHR0</accession>
<keyword evidence="8" id="KW-1185">Reference proteome</keyword>
<evidence type="ECO:0000256" key="1">
    <source>
        <dbReference type="ARBA" id="ARBA00004496"/>
    </source>
</evidence>
<dbReference type="PROSITE" id="PS00287">
    <property type="entry name" value="CYSTATIN"/>
    <property type="match status" value="1"/>
</dbReference>
<dbReference type="Gene3D" id="3.10.450.10">
    <property type="match status" value="1"/>
</dbReference>
<dbReference type="EMBL" id="JAZGQO010000015">
    <property type="protein sequence ID" value="KAK6169404.1"/>
    <property type="molecule type" value="Genomic_DNA"/>
</dbReference>
<proteinExistence type="inferred from homology"/>
<sequence length="98" mass="10852">MSMPGGASGTKAANEEIQKLCDTIRDDLEKKAGRKFTEYTAKEYKSQVVAGTNYFVKIDVGNGQSVHARIYQPLPGQGELSLSNYKADLKLEEELAYF</sequence>
<dbReference type="Proteomes" id="UP001347796">
    <property type="component" value="Unassembled WGS sequence"/>
</dbReference>
<evidence type="ECO:0000256" key="2">
    <source>
        <dbReference type="ARBA" id="ARBA00009403"/>
    </source>
</evidence>
<dbReference type="SUPFAM" id="SSF54403">
    <property type="entry name" value="Cystatin/monellin"/>
    <property type="match status" value="1"/>
</dbReference>
<name>A0AAN8GHR0_PATCE</name>
<dbReference type="PANTHER" id="PTHR11414">
    <property type="entry name" value="CYSTATIN FAMILY MEMBER"/>
    <property type="match status" value="1"/>
</dbReference>
<dbReference type="InterPro" id="IPR018073">
    <property type="entry name" value="Prot_inh_cystat_CS"/>
</dbReference>
<comment type="similarity">
    <text evidence="2">Belongs to the cystatin family.</text>
</comment>
<dbReference type="GO" id="GO:0005829">
    <property type="term" value="C:cytosol"/>
    <property type="evidence" value="ECO:0007669"/>
    <property type="project" value="TreeGrafter"/>
</dbReference>
<dbReference type="CDD" id="cd00042">
    <property type="entry name" value="CY"/>
    <property type="match status" value="1"/>
</dbReference>
<dbReference type="PANTHER" id="PTHR11414:SF21">
    <property type="entry name" value="CYSTATIN 14A, TANDEM DUPLICATE 1-RELATED"/>
    <property type="match status" value="1"/>
</dbReference>
<dbReference type="InterPro" id="IPR046350">
    <property type="entry name" value="Cystatin_sf"/>
</dbReference>
<protein>
    <recommendedName>
        <fullName evidence="6">Cystatin domain-containing protein</fullName>
    </recommendedName>
</protein>
<evidence type="ECO:0000256" key="3">
    <source>
        <dbReference type="ARBA" id="ARBA00022490"/>
    </source>
</evidence>
<gene>
    <name evidence="7" type="ORF">SNE40_020467</name>
</gene>
<dbReference type="Pfam" id="PF00031">
    <property type="entry name" value="Cystatin"/>
    <property type="match status" value="1"/>
</dbReference>
<organism evidence="7 8">
    <name type="scientific">Patella caerulea</name>
    <name type="common">Rayed Mediterranean limpet</name>
    <dbReference type="NCBI Taxonomy" id="87958"/>
    <lineage>
        <taxon>Eukaryota</taxon>
        <taxon>Metazoa</taxon>
        <taxon>Spiralia</taxon>
        <taxon>Lophotrochozoa</taxon>
        <taxon>Mollusca</taxon>
        <taxon>Gastropoda</taxon>
        <taxon>Patellogastropoda</taxon>
        <taxon>Patelloidea</taxon>
        <taxon>Patellidae</taxon>
        <taxon>Patella</taxon>
    </lineage>
</organism>
<evidence type="ECO:0000313" key="8">
    <source>
        <dbReference type="Proteomes" id="UP001347796"/>
    </source>
</evidence>
<evidence type="ECO:0000313" key="7">
    <source>
        <dbReference type="EMBL" id="KAK6169404.1"/>
    </source>
</evidence>
<dbReference type="AlphaFoldDB" id="A0AAN8GHR0"/>
<evidence type="ECO:0000256" key="4">
    <source>
        <dbReference type="ARBA" id="ARBA00022690"/>
    </source>
</evidence>
<dbReference type="FunFam" id="3.10.450.10:FF:000001">
    <property type="entry name" value="Cystatin-A"/>
    <property type="match status" value="1"/>
</dbReference>
<evidence type="ECO:0000259" key="6">
    <source>
        <dbReference type="SMART" id="SM00043"/>
    </source>
</evidence>
<dbReference type="SMART" id="SM00043">
    <property type="entry name" value="CY"/>
    <property type="match status" value="1"/>
</dbReference>
<comment type="subcellular location">
    <subcellularLocation>
        <location evidence="1">Cytoplasm</location>
    </subcellularLocation>
</comment>
<dbReference type="InterPro" id="IPR001713">
    <property type="entry name" value="Prot_inh_stefin"/>
</dbReference>
<keyword evidence="4" id="KW-0646">Protease inhibitor</keyword>
<keyword evidence="3" id="KW-0963">Cytoplasm</keyword>
<keyword evidence="5" id="KW-0789">Thiol protease inhibitor</keyword>
<dbReference type="InterPro" id="IPR000010">
    <property type="entry name" value="Cystatin_dom"/>
</dbReference>
<dbReference type="GO" id="GO:0004869">
    <property type="term" value="F:cysteine-type endopeptidase inhibitor activity"/>
    <property type="evidence" value="ECO:0007669"/>
    <property type="project" value="UniProtKB-KW"/>
</dbReference>
<reference evidence="7 8" key="1">
    <citation type="submission" date="2024-01" db="EMBL/GenBank/DDBJ databases">
        <title>The genome of the rayed Mediterranean limpet Patella caerulea (Linnaeus, 1758).</title>
        <authorList>
            <person name="Anh-Thu Weber A."/>
            <person name="Halstead-Nussloch G."/>
        </authorList>
    </citation>
    <scope>NUCLEOTIDE SEQUENCE [LARGE SCALE GENOMIC DNA]</scope>
    <source>
        <strain evidence="7">AATW-2023a</strain>
        <tissue evidence="7">Whole specimen</tissue>
    </source>
</reference>
<evidence type="ECO:0000256" key="5">
    <source>
        <dbReference type="ARBA" id="ARBA00022704"/>
    </source>
</evidence>
<feature type="domain" description="Cystatin" evidence="6">
    <location>
        <begin position="2"/>
        <end position="98"/>
    </location>
</feature>
<comment type="caution">
    <text evidence="7">The sequence shown here is derived from an EMBL/GenBank/DDBJ whole genome shotgun (WGS) entry which is preliminary data.</text>
</comment>
<dbReference type="PRINTS" id="PR00295">
    <property type="entry name" value="STEFINA"/>
</dbReference>